<dbReference type="RefSeq" id="WP_158986535.1">
    <property type="nucleotide sequence ID" value="NZ_BAABKY010000002.1"/>
</dbReference>
<evidence type="ECO:0000313" key="3">
    <source>
        <dbReference type="EMBL" id="GAA5073435.1"/>
    </source>
</evidence>
<evidence type="ECO:0000313" key="4">
    <source>
        <dbReference type="Proteomes" id="UP001501083"/>
    </source>
</evidence>
<feature type="domain" description="DUF2231" evidence="2">
    <location>
        <begin position="2"/>
        <end position="137"/>
    </location>
</feature>
<keyword evidence="1" id="KW-0472">Membrane</keyword>
<dbReference type="Pfam" id="PF09990">
    <property type="entry name" value="DUF2231"/>
    <property type="match status" value="1"/>
</dbReference>
<sequence length="142" mass="15073">MRHPLHPALVHFPIATWSLATAGDLASLLWGEPAWRFAGISIVVGTLTALAAMAAGFIELLKVGANSPASRDVNRHMLLMMATWCCYAASLFARLDGTTLTRPDALGIALSATGFVVMCFAGRIGGKLVYEHGIGVRERHGA</sequence>
<proteinExistence type="predicted"/>
<comment type="caution">
    <text evidence="3">The sequence shown here is derived from an EMBL/GenBank/DDBJ whole genome shotgun (WGS) entry which is preliminary data.</text>
</comment>
<keyword evidence="1" id="KW-0812">Transmembrane</keyword>
<dbReference type="EMBL" id="BAABKY010000002">
    <property type="protein sequence ID" value="GAA5073435.1"/>
    <property type="molecule type" value="Genomic_DNA"/>
</dbReference>
<feature type="transmembrane region" description="Helical" evidence="1">
    <location>
        <begin position="105"/>
        <end position="124"/>
    </location>
</feature>
<name>A0ABP9LAY5_9GAMM</name>
<protein>
    <recommendedName>
        <fullName evidence="2">DUF2231 domain-containing protein</fullName>
    </recommendedName>
</protein>
<reference evidence="4" key="1">
    <citation type="journal article" date="2019" name="Int. J. Syst. Evol. Microbiol.">
        <title>The Global Catalogue of Microorganisms (GCM) 10K type strain sequencing project: providing services to taxonomists for standard genome sequencing and annotation.</title>
        <authorList>
            <consortium name="The Broad Institute Genomics Platform"/>
            <consortium name="The Broad Institute Genome Sequencing Center for Infectious Disease"/>
            <person name="Wu L."/>
            <person name="Ma J."/>
        </authorList>
    </citation>
    <scope>NUCLEOTIDE SEQUENCE [LARGE SCALE GENOMIC DNA]</scope>
    <source>
        <strain evidence="4">JCM 19212</strain>
    </source>
</reference>
<accession>A0ABP9LAY5</accession>
<organism evidence="3 4">
    <name type="scientific">Lysobacter panacisoli</name>
    <dbReference type="NCBI Taxonomy" id="1255263"/>
    <lineage>
        <taxon>Bacteria</taxon>
        <taxon>Pseudomonadati</taxon>
        <taxon>Pseudomonadota</taxon>
        <taxon>Gammaproteobacteria</taxon>
        <taxon>Lysobacterales</taxon>
        <taxon>Lysobacteraceae</taxon>
        <taxon>Lysobacter</taxon>
    </lineage>
</organism>
<dbReference type="InterPro" id="IPR019251">
    <property type="entry name" value="DUF2231_TM"/>
</dbReference>
<feature type="transmembrane region" description="Helical" evidence="1">
    <location>
        <begin position="38"/>
        <end position="61"/>
    </location>
</feature>
<dbReference type="Proteomes" id="UP001501083">
    <property type="component" value="Unassembled WGS sequence"/>
</dbReference>
<feature type="transmembrane region" description="Helical" evidence="1">
    <location>
        <begin position="73"/>
        <end position="93"/>
    </location>
</feature>
<evidence type="ECO:0000259" key="2">
    <source>
        <dbReference type="Pfam" id="PF09990"/>
    </source>
</evidence>
<keyword evidence="4" id="KW-1185">Reference proteome</keyword>
<gene>
    <name evidence="3" type="ORF">GCM10025759_14620</name>
</gene>
<keyword evidence="1" id="KW-1133">Transmembrane helix</keyword>
<evidence type="ECO:0000256" key="1">
    <source>
        <dbReference type="SAM" id="Phobius"/>
    </source>
</evidence>